<dbReference type="PANTHER" id="PTHR43303">
    <property type="entry name" value="NADPH DEHYDROGENASE C23G7.10C-RELATED"/>
    <property type="match status" value="1"/>
</dbReference>
<dbReference type="eggNOG" id="COG1902">
    <property type="taxonomic scope" value="Bacteria"/>
</dbReference>
<evidence type="ECO:0000259" key="6">
    <source>
        <dbReference type="Pfam" id="PF00724"/>
    </source>
</evidence>
<dbReference type="GO" id="GO:0050661">
    <property type="term" value="F:NADP binding"/>
    <property type="evidence" value="ECO:0007669"/>
    <property type="project" value="InterPro"/>
</dbReference>
<sequence length="359" mass="39907">MAQINDPMIINKTRIKNRLTMAPTVKFDYAGADGKVTRKHIDHYRERAEHGCGLICVEATAVTPDGRFGKIHLGLWNDEQIEGHKAITEACHDNGAAVMIQLNHTGITSNPECGEAIGPSRVPVRDGSSFSKEMTVDEIHKMQDAFVDAAIRAQKAGYYGIQLHGCHGYLINQFISKKTNLRNDEYGGSITNRARFAVEIIHRIREACGEDFLISIRTAGIEPDVKTAIEIAEEYVKAGCDYLQVSTGIEWDDPSLKEDDSKPYNNICELGIRFHDHFKGRVPVSCVNGIYEPELAKYLVENDLVDTVDLGKAILADPAFCEAVLEGREYVKCLQCPRCQYGPGMPHKCPAEMKRIGLL</sequence>
<accession>E0S108</accession>
<dbReference type="Pfam" id="PF00724">
    <property type="entry name" value="Oxidored_FMN"/>
    <property type="match status" value="1"/>
</dbReference>
<keyword evidence="5" id="KW-0560">Oxidoreductase</keyword>
<dbReference type="GO" id="GO:0003959">
    <property type="term" value="F:NADPH dehydrogenase activity"/>
    <property type="evidence" value="ECO:0007669"/>
    <property type="project" value="InterPro"/>
</dbReference>
<evidence type="ECO:0000313" key="7">
    <source>
        <dbReference type="EMBL" id="ADL33483.1"/>
    </source>
</evidence>
<dbReference type="CDD" id="cd02803">
    <property type="entry name" value="OYE_like_FMN_family"/>
    <property type="match status" value="1"/>
</dbReference>
<evidence type="ECO:0000256" key="4">
    <source>
        <dbReference type="ARBA" id="ARBA00022857"/>
    </source>
</evidence>
<dbReference type="GO" id="GO:0010181">
    <property type="term" value="F:FMN binding"/>
    <property type="evidence" value="ECO:0007669"/>
    <property type="project" value="InterPro"/>
</dbReference>
<evidence type="ECO:0000313" key="8">
    <source>
        <dbReference type="Proteomes" id="UP000001299"/>
    </source>
</evidence>
<dbReference type="PANTHER" id="PTHR43303:SF4">
    <property type="entry name" value="NADPH DEHYDROGENASE C23G7.10C-RELATED"/>
    <property type="match status" value="1"/>
</dbReference>
<dbReference type="Gene3D" id="3.20.20.70">
    <property type="entry name" value="Aldolase class I"/>
    <property type="match status" value="1"/>
</dbReference>
<evidence type="ECO:0000256" key="5">
    <source>
        <dbReference type="ARBA" id="ARBA00023002"/>
    </source>
</evidence>
<dbReference type="InterPro" id="IPR001155">
    <property type="entry name" value="OxRdtase_FMN_N"/>
</dbReference>
<keyword evidence="2" id="KW-0285">Flavoprotein</keyword>
<dbReference type="KEGG" id="bpb:bpr_I0740"/>
<organism evidence="7 8">
    <name type="scientific">Butyrivibrio proteoclasticus (strain ATCC 51982 / DSM 14932 / B316)</name>
    <name type="common">Clostridium proteoclasticum</name>
    <dbReference type="NCBI Taxonomy" id="515622"/>
    <lineage>
        <taxon>Bacteria</taxon>
        <taxon>Bacillati</taxon>
        <taxon>Bacillota</taxon>
        <taxon>Clostridia</taxon>
        <taxon>Lachnospirales</taxon>
        <taxon>Lachnospiraceae</taxon>
        <taxon>Butyrivibrio</taxon>
    </lineage>
</organism>
<dbReference type="EMBL" id="CP001810">
    <property type="protein sequence ID" value="ADL33483.1"/>
    <property type="molecule type" value="Genomic_DNA"/>
</dbReference>
<keyword evidence="8" id="KW-1185">Reference proteome</keyword>
<reference evidence="7 8" key="1">
    <citation type="journal article" date="2010" name="PLoS ONE">
        <title>The glycobiome of the rumen bacterium Butyrivibrio proteoclasticus B316(T) highlights adaptation to a polysaccharide-rich environment.</title>
        <authorList>
            <person name="Kelly W.J."/>
            <person name="Leahy S.C."/>
            <person name="Altermann E."/>
            <person name="Yeoman C.J."/>
            <person name="Dunne J.C."/>
            <person name="Kong Z."/>
            <person name="Pacheco D.M."/>
            <person name="Li D."/>
            <person name="Noel S.J."/>
            <person name="Moon C.D."/>
            <person name="Cookson A.L."/>
            <person name="Attwood G.T."/>
        </authorList>
    </citation>
    <scope>NUCLEOTIDE SEQUENCE [LARGE SCALE GENOMIC DNA]</scope>
    <source>
        <strain evidence="8">ATCC 51982 / DSM 14932 / B316</strain>
    </source>
</reference>
<gene>
    <name evidence="7" type="ordered locus">bpr_I0740</name>
</gene>
<evidence type="ECO:0000256" key="3">
    <source>
        <dbReference type="ARBA" id="ARBA00022643"/>
    </source>
</evidence>
<comment type="cofactor">
    <cofactor evidence="1">
        <name>FMN</name>
        <dbReference type="ChEBI" id="CHEBI:58210"/>
    </cofactor>
</comment>
<dbReference type="SUPFAM" id="SSF51395">
    <property type="entry name" value="FMN-linked oxidoreductases"/>
    <property type="match status" value="1"/>
</dbReference>
<proteinExistence type="predicted"/>
<dbReference type="HOGENOM" id="CLU_012153_2_3_9"/>
<dbReference type="InterPro" id="IPR044152">
    <property type="entry name" value="YqjM-like"/>
</dbReference>
<evidence type="ECO:0000256" key="2">
    <source>
        <dbReference type="ARBA" id="ARBA00022630"/>
    </source>
</evidence>
<dbReference type="RefSeq" id="WP_013280139.1">
    <property type="nucleotide sequence ID" value="NC_014387.1"/>
</dbReference>
<protein>
    <submittedName>
        <fullName evidence="7">NADH:flavin oxidoreductase/NADH oxidase family protein</fullName>
    </submittedName>
</protein>
<evidence type="ECO:0000256" key="1">
    <source>
        <dbReference type="ARBA" id="ARBA00001917"/>
    </source>
</evidence>
<dbReference type="Proteomes" id="UP000001299">
    <property type="component" value="Chromosome 1"/>
</dbReference>
<keyword evidence="3" id="KW-0288">FMN</keyword>
<dbReference type="STRING" id="515622.bpr_I0740"/>
<dbReference type="AlphaFoldDB" id="E0S108"/>
<name>E0S108_BUTPB</name>
<feature type="domain" description="NADH:flavin oxidoreductase/NADH oxidase N-terminal" evidence="6">
    <location>
        <begin position="6"/>
        <end position="329"/>
    </location>
</feature>
<dbReference type="InterPro" id="IPR013785">
    <property type="entry name" value="Aldolase_TIM"/>
</dbReference>
<keyword evidence="4" id="KW-0521">NADP</keyword>